<organism evidence="2 3">
    <name type="scientific">Olsenella absiana</name>
    <dbReference type="NCBI Taxonomy" id="3115222"/>
    <lineage>
        <taxon>Bacteria</taxon>
        <taxon>Bacillati</taxon>
        <taxon>Actinomycetota</taxon>
        <taxon>Coriobacteriia</taxon>
        <taxon>Coriobacteriales</taxon>
        <taxon>Atopobiaceae</taxon>
        <taxon>Olsenella</taxon>
    </lineage>
</organism>
<dbReference type="Pfam" id="PF09084">
    <property type="entry name" value="NMT1"/>
    <property type="match status" value="1"/>
</dbReference>
<gene>
    <name evidence="2" type="ORF">VXJ25_00505</name>
</gene>
<protein>
    <submittedName>
        <fullName evidence="2">ABC transporter substrate-binding protein</fullName>
    </submittedName>
</protein>
<proteinExistence type="predicted"/>
<sequence>MTRFEDSRHTGPSGLSRRAFVEGAGLAGASLALAACGSYDNSGAADAAKGSASGSAAAGDSGLTKVSFCLDYTPNTNHTGIYVALNKGYFKDAGLDVTVIQPADGSAEQVIGSGQAQFGISYQDYIANSLASDSPMPIEALAAVIQHNTSAIMSRKADGITRFAALEDHTYTTWEMPVEQAIMRQCVERDGGDWDKVTLVPYETDDDVAGLQANMYDAVWVYMAWAVQKAQLEGVDVNYFSFVDTDETFDYYTPVIAGNNDFVAANPDLTKAFVAACKKGYEFCVENPDEAADILCQEVPELDAALVKQSQAYLADQYVADASGWGVIDPARWSRFYQWLNDNGLVKNKLDVNAGFTTEYLA</sequence>
<dbReference type="InterPro" id="IPR015168">
    <property type="entry name" value="SsuA/THI5"/>
</dbReference>
<dbReference type="EMBL" id="JAZGJQ010000001">
    <property type="protein sequence ID" value="MEE6146481.1"/>
    <property type="molecule type" value="Genomic_DNA"/>
</dbReference>
<comment type="caution">
    <text evidence="2">The sequence shown here is derived from an EMBL/GenBank/DDBJ whole genome shotgun (WGS) entry which is preliminary data.</text>
</comment>
<keyword evidence="3" id="KW-1185">Reference proteome</keyword>
<dbReference type="InterPro" id="IPR006311">
    <property type="entry name" value="TAT_signal"/>
</dbReference>
<name>A0ABU7R7A7_9ACTN</name>
<accession>A0ABU7R7A7</accession>
<evidence type="ECO:0000313" key="3">
    <source>
        <dbReference type="Proteomes" id="UP001332931"/>
    </source>
</evidence>
<dbReference type="Gene3D" id="3.40.190.10">
    <property type="entry name" value="Periplasmic binding protein-like II"/>
    <property type="match status" value="2"/>
</dbReference>
<dbReference type="SUPFAM" id="SSF53850">
    <property type="entry name" value="Periplasmic binding protein-like II"/>
    <property type="match status" value="1"/>
</dbReference>
<dbReference type="RefSeq" id="WP_330957247.1">
    <property type="nucleotide sequence ID" value="NZ_JAZGJQ010000001.1"/>
</dbReference>
<dbReference type="InterPro" id="IPR027939">
    <property type="entry name" value="NMT1/THI5"/>
</dbReference>
<dbReference type="PANTHER" id="PTHR31528:SF3">
    <property type="entry name" value="THIAMINE BIOSYNTHESIS PROTEIN HI_0357-RELATED"/>
    <property type="match status" value="1"/>
</dbReference>
<reference evidence="2 3" key="1">
    <citation type="submission" date="2024-01" db="EMBL/GenBank/DDBJ databases">
        <title>Description of Olsenella sp. nov., isolated from pig feces.</title>
        <authorList>
            <person name="Chang Y.-H."/>
        </authorList>
    </citation>
    <scope>NUCLEOTIDE SEQUENCE [LARGE SCALE GENOMIC DNA]</scope>
    <source>
        <strain evidence="2 3">YH-ols2223</strain>
    </source>
</reference>
<dbReference type="PROSITE" id="PS51318">
    <property type="entry name" value="TAT"/>
    <property type="match status" value="1"/>
</dbReference>
<evidence type="ECO:0000259" key="1">
    <source>
        <dbReference type="Pfam" id="PF09084"/>
    </source>
</evidence>
<evidence type="ECO:0000313" key="2">
    <source>
        <dbReference type="EMBL" id="MEE6146481.1"/>
    </source>
</evidence>
<feature type="domain" description="SsuA/THI5-like" evidence="1">
    <location>
        <begin position="75"/>
        <end position="291"/>
    </location>
</feature>
<dbReference type="Proteomes" id="UP001332931">
    <property type="component" value="Unassembled WGS sequence"/>
</dbReference>
<dbReference type="PANTHER" id="PTHR31528">
    <property type="entry name" value="4-AMINO-5-HYDROXYMETHYL-2-METHYLPYRIMIDINE PHOSPHATE SYNTHASE THI11-RELATED"/>
    <property type="match status" value="1"/>
</dbReference>